<organism evidence="1 2">
    <name type="scientific">Prochlorothrix hollandica PCC 9006 = CALU 1027</name>
    <dbReference type="NCBI Taxonomy" id="317619"/>
    <lineage>
        <taxon>Bacteria</taxon>
        <taxon>Bacillati</taxon>
        <taxon>Cyanobacteriota</taxon>
        <taxon>Cyanophyceae</taxon>
        <taxon>Prochlorotrichales</taxon>
        <taxon>Prochlorotrichaceae</taxon>
        <taxon>Prochlorothrix</taxon>
    </lineage>
</organism>
<dbReference type="AlphaFoldDB" id="A0A0M2PWP6"/>
<evidence type="ECO:0000313" key="1">
    <source>
        <dbReference type="EMBL" id="KKJ00841.1"/>
    </source>
</evidence>
<dbReference type="RefSeq" id="WP_026099883.1">
    <property type="nucleotide sequence ID" value="NZ_KB235944.1"/>
</dbReference>
<name>A0A0M2PWP6_PROHO</name>
<comment type="caution">
    <text evidence="1">The sequence shown here is derived from an EMBL/GenBank/DDBJ whole genome shotgun (WGS) entry which is preliminary data.</text>
</comment>
<dbReference type="Proteomes" id="UP000034681">
    <property type="component" value="Unassembled WGS sequence"/>
</dbReference>
<accession>A0A0M2PWP6</accession>
<dbReference type="PANTHER" id="PTHR37946:SF1">
    <property type="entry name" value="SLL1969 PROTEIN"/>
    <property type="match status" value="1"/>
</dbReference>
<dbReference type="eggNOG" id="COG1075">
    <property type="taxonomic scope" value="Bacteria"/>
</dbReference>
<evidence type="ECO:0000313" key="2">
    <source>
        <dbReference type="Proteomes" id="UP000034681"/>
    </source>
</evidence>
<sequence length="194" mass="21063">MKNPVILLHGLDDTPQVLAKLARYLGDRGWSAHAPALVPSNGSVGLEVLAQQVADWVHSTFAPDQVLDLVGFSMGGIVGRYYGQRLGGLQRIQRFITLASPHNGTWMGYGRLNPGATQMRVNSPFLADLNGDLASLGQVQFTSLWTPLDLMIVPAQSSVLPVGRSRSIPVALHPWMVTDDRVLSQVAQLLEEES</sequence>
<protein>
    <submittedName>
        <fullName evidence="1">Lipase class 2</fullName>
    </submittedName>
</protein>
<reference evidence="1" key="1">
    <citation type="submission" date="2012-04" db="EMBL/GenBank/DDBJ databases">
        <authorList>
            <person name="Borisov I.G."/>
            <person name="Ivanikova N.V."/>
            <person name="Pinevich A.V."/>
        </authorList>
    </citation>
    <scope>NUCLEOTIDE SEQUENCE [LARGE SCALE GENOMIC DNA]</scope>
    <source>
        <strain evidence="1">CALU 1027</strain>
    </source>
</reference>
<dbReference type="InterPro" id="IPR029058">
    <property type="entry name" value="AB_hydrolase_fold"/>
</dbReference>
<proteinExistence type="predicted"/>
<dbReference type="STRING" id="317619.GCA_000332315_04379"/>
<gene>
    <name evidence="1" type="ORF">PROH_04855</name>
</gene>
<dbReference type="OrthoDB" id="9765872at2"/>
<dbReference type="PANTHER" id="PTHR37946">
    <property type="entry name" value="SLL1969 PROTEIN"/>
    <property type="match status" value="1"/>
</dbReference>
<dbReference type="Gene3D" id="3.40.50.1820">
    <property type="entry name" value="alpha/beta hydrolase"/>
    <property type="match status" value="1"/>
</dbReference>
<dbReference type="EMBL" id="AJTX02000003">
    <property type="protein sequence ID" value="KKJ00841.1"/>
    <property type="molecule type" value="Genomic_DNA"/>
</dbReference>
<keyword evidence="2" id="KW-1185">Reference proteome</keyword>
<dbReference type="Pfam" id="PF02089">
    <property type="entry name" value="Palm_thioest"/>
    <property type="match status" value="1"/>
</dbReference>
<dbReference type="SUPFAM" id="SSF53474">
    <property type="entry name" value="alpha/beta-Hydrolases"/>
    <property type="match status" value="1"/>
</dbReference>